<reference evidence="2 3" key="1">
    <citation type="journal article" date="2017" name="Antonie Van Leeuwenhoek">
        <title>Rhizobium rhizosphaerae sp. nov., a novel species isolated from rice rhizosphere.</title>
        <authorList>
            <person name="Zhao J.J."/>
            <person name="Zhang J."/>
            <person name="Zhang R.J."/>
            <person name="Zhang C.W."/>
            <person name="Yin H.Q."/>
            <person name="Zhang X.X."/>
        </authorList>
    </citation>
    <scope>NUCLEOTIDE SEQUENCE [LARGE SCALE GENOMIC DNA]</scope>
    <source>
        <strain evidence="2 3">RD15</strain>
    </source>
</reference>
<comment type="caution">
    <text evidence="2">The sequence shown here is derived from an EMBL/GenBank/DDBJ whole genome shotgun (WGS) entry which is preliminary data.</text>
</comment>
<name>A0ABX3PC23_9HYPH</name>
<gene>
    <name evidence="2" type="ORF">BTR14_13150</name>
</gene>
<proteinExistence type="predicted"/>
<dbReference type="Proteomes" id="UP000192652">
    <property type="component" value="Unassembled WGS sequence"/>
</dbReference>
<accession>A0ABX3PC23</accession>
<evidence type="ECO:0000313" key="2">
    <source>
        <dbReference type="EMBL" id="OQP86024.1"/>
    </source>
</evidence>
<protein>
    <submittedName>
        <fullName evidence="2">Uncharacterized protein</fullName>
    </submittedName>
</protein>
<feature type="region of interest" description="Disordered" evidence="1">
    <location>
        <begin position="96"/>
        <end position="120"/>
    </location>
</feature>
<evidence type="ECO:0000256" key="1">
    <source>
        <dbReference type="SAM" id="MobiDB-lite"/>
    </source>
</evidence>
<dbReference type="EMBL" id="MSPX01000010">
    <property type="protein sequence ID" value="OQP86024.1"/>
    <property type="molecule type" value="Genomic_DNA"/>
</dbReference>
<evidence type="ECO:0000313" key="3">
    <source>
        <dbReference type="Proteomes" id="UP000192652"/>
    </source>
</evidence>
<keyword evidence="3" id="KW-1185">Reference proteome</keyword>
<organism evidence="2 3">
    <name type="scientific">Xaviernesmea rhizosphaerae</name>
    <dbReference type="NCBI Taxonomy" id="1672749"/>
    <lineage>
        <taxon>Bacteria</taxon>
        <taxon>Pseudomonadati</taxon>
        <taxon>Pseudomonadota</taxon>
        <taxon>Alphaproteobacteria</taxon>
        <taxon>Hyphomicrobiales</taxon>
        <taxon>Rhizobiaceae</taxon>
        <taxon>Rhizobium/Agrobacterium group</taxon>
        <taxon>Xaviernesmea</taxon>
    </lineage>
</organism>
<sequence length="120" mass="13326">MHEVGPHSRPNVLAKLDGRRREAKLMQKVRKELSEHIGGKLTAPQRALIERAAMLTLHLALMDAKVLEEDAGPLSERDSRQYLAWSNALTRIMRDLGADKKPGQKPKLSLKDLLAQGATA</sequence>